<feature type="binding site" evidence="9">
    <location>
        <begin position="363"/>
        <end position="365"/>
    </location>
    <ligand>
        <name>GTP</name>
        <dbReference type="ChEBI" id="CHEBI:37565"/>
    </ligand>
</feature>
<dbReference type="InterPro" id="IPR025867">
    <property type="entry name" value="MnmE_helical"/>
</dbReference>
<feature type="binding site" evidence="9">
    <location>
        <position position="234"/>
    </location>
    <ligand>
        <name>K(+)</name>
        <dbReference type="ChEBI" id="CHEBI:29103"/>
    </ligand>
</feature>
<evidence type="ECO:0000313" key="13">
    <source>
        <dbReference type="Proteomes" id="UP000192418"/>
    </source>
</evidence>
<evidence type="ECO:0000256" key="9">
    <source>
        <dbReference type="HAMAP-Rule" id="MF_00379"/>
    </source>
</evidence>
<dbReference type="EMBL" id="FWXY01000003">
    <property type="protein sequence ID" value="SMC51392.1"/>
    <property type="molecule type" value="Genomic_DNA"/>
</dbReference>
<dbReference type="CDD" id="cd04164">
    <property type="entry name" value="trmE"/>
    <property type="match status" value="1"/>
</dbReference>
<dbReference type="RefSeq" id="WP_084067121.1">
    <property type="nucleotide sequence ID" value="NZ_FWXY01000003.1"/>
</dbReference>
<feature type="domain" description="TrmE-type G" evidence="11">
    <location>
        <begin position="224"/>
        <end position="382"/>
    </location>
</feature>
<organism evidence="12 13">
    <name type="scientific">Desulfocicer vacuolatum DSM 3385</name>
    <dbReference type="NCBI Taxonomy" id="1121400"/>
    <lineage>
        <taxon>Bacteria</taxon>
        <taxon>Pseudomonadati</taxon>
        <taxon>Thermodesulfobacteriota</taxon>
        <taxon>Desulfobacteria</taxon>
        <taxon>Desulfobacterales</taxon>
        <taxon>Desulfobacteraceae</taxon>
        <taxon>Desulfocicer</taxon>
    </lineage>
</organism>
<proteinExistence type="inferred from homology"/>
<dbReference type="HAMAP" id="MF_00379">
    <property type="entry name" value="GTPase_MnmE"/>
    <property type="match status" value="1"/>
</dbReference>
<dbReference type="GO" id="GO:0005829">
    <property type="term" value="C:cytosol"/>
    <property type="evidence" value="ECO:0007669"/>
    <property type="project" value="TreeGrafter"/>
</dbReference>
<dbReference type="STRING" id="1121400.SAMN02746065_103154"/>
<feature type="binding site" evidence="9">
    <location>
        <position position="258"/>
    </location>
    <ligand>
        <name>K(+)</name>
        <dbReference type="ChEBI" id="CHEBI:29103"/>
    </ligand>
</feature>
<dbReference type="Gene3D" id="3.30.1360.120">
    <property type="entry name" value="Probable tRNA modification gtpase trme, domain 1"/>
    <property type="match status" value="1"/>
</dbReference>
<dbReference type="GO" id="GO:0030488">
    <property type="term" value="P:tRNA methylation"/>
    <property type="evidence" value="ECO:0007669"/>
    <property type="project" value="TreeGrafter"/>
</dbReference>
<feature type="binding site" evidence="9">
    <location>
        <position position="259"/>
    </location>
    <ligand>
        <name>Mg(2+)</name>
        <dbReference type="ChEBI" id="CHEBI:18420"/>
    </ligand>
</feature>
<dbReference type="GO" id="GO:0042802">
    <property type="term" value="F:identical protein binding"/>
    <property type="evidence" value="ECO:0007669"/>
    <property type="project" value="UniProtKB-ARBA"/>
</dbReference>
<comment type="subunit">
    <text evidence="9">Homodimer. Heterotetramer of two MnmE and two MnmG subunits.</text>
</comment>
<feature type="binding site" evidence="9">
    <location>
        <begin position="234"/>
        <end position="239"/>
    </location>
    <ligand>
        <name>GTP</name>
        <dbReference type="ChEBI" id="CHEBI:37565"/>
    </ligand>
</feature>
<dbReference type="GO" id="GO:0046872">
    <property type="term" value="F:metal ion binding"/>
    <property type="evidence" value="ECO:0007669"/>
    <property type="project" value="UniProtKB-KW"/>
</dbReference>
<protein>
    <recommendedName>
        <fullName evidence="9">tRNA modification GTPase MnmE</fullName>
        <ecNumber evidence="9">3.6.-.-</ecNumber>
    </recommendedName>
</protein>
<dbReference type="NCBIfam" id="NF003661">
    <property type="entry name" value="PRK05291.1-3"/>
    <property type="match status" value="1"/>
</dbReference>
<keyword evidence="9" id="KW-0963">Cytoplasm</keyword>
<evidence type="ECO:0000313" key="12">
    <source>
        <dbReference type="EMBL" id="SMC51392.1"/>
    </source>
</evidence>
<dbReference type="GO" id="GO:0002098">
    <property type="term" value="P:tRNA wobble uridine modification"/>
    <property type="evidence" value="ECO:0007669"/>
    <property type="project" value="TreeGrafter"/>
</dbReference>
<feature type="binding site" evidence="9">
    <location>
        <position position="128"/>
    </location>
    <ligand>
        <name>(6S)-5-formyl-5,6,7,8-tetrahydrofolate</name>
        <dbReference type="ChEBI" id="CHEBI:57457"/>
    </ligand>
</feature>
<keyword evidence="6 9" id="KW-0460">Magnesium</keyword>
<dbReference type="NCBIfam" id="TIGR00450">
    <property type="entry name" value="mnmE_trmE_thdF"/>
    <property type="match status" value="1"/>
</dbReference>
<dbReference type="EC" id="3.6.-.-" evidence="9"/>
<feature type="binding site" evidence="9">
    <location>
        <position position="22"/>
    </location>
    <ligand>
        <name>(6S)-5-formyl-5,6,7,8-tetrahydrofolate</name>
        <dbReference type="ChEBI" id="CHEBI:57457"/>
    </ligand>
</feature>
<keyword evidence="7 9" id="KW-0630">Potassium</keyword>
<dbReference type="OrthoDB" id="9805918at2"/>
<dbReference type="AlphaFoldDB" id="A0A1W1ZT10"/>
<gene>
    <name evidence="9" type="primary">mnmE</name>
    <name evidence="9" type="synonym">trmE</name>
    <name evidence="12" type="ORF">SAMN02746065_103154</name>
</gene>
<feature type="binding site" evidence="9">
    <location>
        <position position="238"/>
    </location>
    <ligand>
        <name>Mg(2+)</name>
        <dbReference type="ChEBI" id="CHEBI:18420"/>
    </ligand>
</feature>
<dbReference type="Pfam" id="PF12631">
    <property type="entry name" value="MnmE_helical"/>
    <property type="match status" value="1"/>
</dbReference>
<comment type="function">
    <text evidence="9">Exhibits a very high intrinsic GTPase hydrolysis rate. Involved in the addition of a carboxymethylaminomethyl (cmnm) group at the wobble position (U34) of certain tRNAs, forming tRNA-cmnm(5)s(2)U34.</text>
</comment>
<feature type="binding site" evidence="9">
    <location>
        <position position="89"/>
    </location>
    <ligand>
        <name>(6S)-5-formyl-5,6,7,8-tetrahydrofolate</name>
        <dbReference type="ChEBI" id="CHEBI:57457"/>
    </ligand>
</feature>
<name>A0A1W1ZT10_9BACT</name>
<dbReference type="InterPro" id="IPR027368">
    <property type="entry name" value="MnmE_dom2"/>
</dbReference>
<dbReference type="FunFam" id="3.30.1360.120:FF:000003">
    <property type="entry name" value="tRNA modification GTPase MnmE"/>
    <property type="match status" value="1"/>
</dbReference>
<dbReference type="CDD" id="cd14858">
    <property type="entry name" value="TrmE_N"/>
    <property type="match status" value="1"/>
</dbReference>
<keyword evidence="5 9" id="KW-0378">Hydrolase</keyword>
<feature type="binding site" evidence="9">
    <location>
        <begin position="278"/>
        <end position="281"/>
    </location>
    <ligand>
        <name>GTP</name>
        <dbReference type="ChEBI" id="CHEBI:37565"/>
    </ligand>
</feature>
<reference evidence="12 13" key="1">
    <citation type="submission" date="2017-04" db="EMBL/GenBank/DDBJ databases">
        <authorList>
            <person name="Afonso C.L."/>
            <person name="Miller P.J."/>
            <person name="Scott M.A."/>
            <person name="Spackman E."/>
            <person name="Goraichik I."/>
            <person name="Dimitrov K.M."/>
            <person name="Suarez D.L."/>
            <person name="Swayne D.E."/>
        </authorList>
    </citation>
    <scope>NUCLEOTIDE SEQUENCE [LARGE SCALE GENOMIC DNA]</scope>
    <source>
        <strain evidence="12 13">DSM 3385</strain>
    </source>
</reference>
<evidence type="ECO:0000259" key="11">
    <source>
        <dbReference type="PROSITE" id="PS51709"/>
    </source>
</evidence>
<evidence type="ECO:0000256" key="2">
    <source>
        <dbReference type="ARBA" id="ARBA00022694"/>
    </source>
</evidence>
<evidence type="ECO:0000256" key="3">
    <source>
        <dbReference type="ARBA" id="ARBA00022723"/>
    </source>
</evidence>
<dbReference type="NCBIfam" id="TIGR00231">
    <property type="entry name" value="small_GTP"/>
    <property type="match status" value="1"/>
</dbReference>
<dbReference type="GO" id="GO:0003924">
    <property type="term" value="F:GTPase activity"/>
    <property type="evidence" value="ECO:0007669"/>
    <property type="project" value="UniProtKB-UniRule"/>
</dbReference>
<keyword evidence="3 9" id="KW-0479">Metal-binding</keyword>
<dbReference type="PANTHER" id="PTHR42714:SF2">
    <property type="entry name" value="TRNA MODIFICATION GTPASE GTPBP3, MITOCHONDRIAL"/>
    <property type="match status" value="1"/>
</dbReference>
<evidence type="ECO:0000256" key="6">
    <source>
        <dbReference type="ARBA" id="ARBA00022842"/>
    </source>
</evidence>
<comment type="subcellular location">
    <subcellularLocation>
        <location evidence="9">Cytoplasm</location>
    </subcellularLocation>
</comment>
<keyword evidence="13" id="KW-1185">Reference proteome</keyword>
<evidence type="ECO:0000256" key="8">
    <source>
        <dbReference type="ARBA" id="ARBA00023134"/>
    </source>
</evidence>
<dbReference type="Pfam" id="PF10396">
    <property type="entry name" value="TrmE_N"/>
    <property type="match status" value="1"/>
</dbReference>
<dbReference type="Gene3D" id="3.40.50.300">
    <property type="entry name" value="P-loop containing nucleotide triphosphate hydrolases"/>
    <property type="match status" value="1"/>
</dbReference>
<dbReference type="PROSITE" id="PS51709">
    <property type="entry name" value="G_TRME"/>
    <property type="match status" value="1"/>
</dbReference>
<comment type="caution">
    <text evidence="9">Lacks conserved residue(s) required for the propagation of feature annotation.</text>
</comment>
<evidence type="ECO:0000256" key="10">
    <source>
        <dbReference type="RuleBase" id="RU003313"/>
    </source>
</evidence>
<sequence>MIHDTIAAIATPPGMGGIGIIRISGDQALPVISGLFGNTLKGPMDCLNLESHRVVHGYIFHPREHIVLDEVLLVPMLAPRSYTRENVVEIHAHAGPMVMRAILESIIFLGVRLAEPGEFTKRAFLNNRIDLTQAEAISDIISARSTASMKMAAVQATGKLKENITHAREILISLLTLIEAAIDFPDEGDELIQEKQVLEHIDRVIAICRQGINTYEEAHFLRDGIKLAICGSPNVGKSSLMNCLLESERSIVTAIPGTTRDLIEEGINIDGVPFVISDTAGMHETKDPVEQIGIQKAKESITRADMILFMKPAGETISAQEIDAVVPSHEKVIIVFNKMDLMPEGFTPTIPADIQKIPHALISARRGRGIQNLKKQILSLSAADKTDPTGVVPNLRHKMALEKTKNALSCARQNLIHHREEETLAIDIRMAAEALGEITGDTADIDILDKIFSQFCIGK</sequence>
<feature type="binding site" evidence="9">
    <location>
        <begin position="253"/>
        <end position="259"/>
    </location>
    <ligand>
        <name>GTP</name>
        <dbReference type="ChEBI" id="CHEBI:37565"/>
    </ligand>
</feature>
<comment type="similarity">
    <text evidence="1 9 10">Belongs to the TRAFAC class TrmE-Era-EngA-EngB-Septin-like GTPase superfamily. TrmE GTPase family.</text>
</comment>
<comment type="cofactor">
    <cofactor evidence="9">
        <name>K(+)</name>
        <dbReference type="ChEBI" id="CHEBI:29103"/>
    </cofactor>
    <text evidence="9">Binds 1 potassium ion per subunit.</text>
</comment>
<keyword evidence="8 9" id="KW-0342">GTP-binding</keyword>
<feature type="binding site" evidence="9">
    <location>
        <position position="253"/>
    </location>
    <ligand>
        <name>K(+)</name>
        <dbReference type="ChEBI" id="CHEBI:29103"/>
    </ligand>
</feature>
<keyword evidence="4 9" id="KW-0547">Nucleotide-binding</keyword>
<dbReference type="SUPFAM" id="SSF52540">
    <property type="entry name" value="P-loop containing nucleoside triphosphate hydrolases"/>
    <property type="match status" value="1"/>
</dbReference>
<dbReference type="GO" id="GO:0005525">
    <property type="term" value="F:GTP binding"/>
    <property type="evidence" value="ECO:0007669"/>
    <property type="project" value="UniProtKB-UniRule"/>
</dbReference>
<dbReference type="PANTHER" id="PTHR42714">
    <property type="entry name" value="TRNA MODIFICATION GTPASE GTPBP3"/>
    <property type="match status" value="1"/>
</dbReference>
<dbReference type="InterPro" id="IPR018948">
    <property type="entry name" value="GTP-bd_TrmE_N"/>
</dbReference>
<keyword evidence="2 9" id="KW-0819">tRNA processing</keyword>
<dbReference type="InterPro" id="IPR027266">
    <property type="entry name" value="TrmE/GcvT-like"/>
</dbReference>
<accession>A0A1W1ZT10</accession>
<dbReference type="Pfam" id="PF01926">
    <property type="entry name" value="MMR_HSR1"/>
    <property type="match status" value="1"/>
</dbReference>
<dbReference type="Proteomes" id="UP000192418">
    <property type="component" value="Unassembled WGS sequence"/>
</dbReference>
<evidence type="ECO:0000256" key="5">
    <source>
        <dbReference type="ARBA" id="ARBA00022801"/>
    </source>
</evidence>
<dbReference type="InterPro" id="IPR031168">
    <property type="entry name" value="G_TrmE"/>
</dbReference>
<dbReference type="InterPro" id="IPR027417">
    <property type="entry name" value="P-loop_NTPase"/>
</dbReference>
<dbReference type="InterPro" id="IPR004520">
    <property type="entry name" value="GTPase_MnmE"/>
</dbReference>
<feature type="binding site" evidence="9">
    <location>
        <position position="459"/>
    </location>
    <ligand>
        <name>(6S)-5-formyl-5,6,7,8-tetrahydrofolate</name>
        <dbReference type="ChEBI" id="CHEBI:57457"/>
    </ligand>
</feature>
<dbReference type="Gene3D" id="1.20.120.430">
    <property type="entry name" value="tRNA modification GTPase MnmE domain 2"/>
    <property type="match status" value="1"/>
</dbReference>
<evidence type="ECO:0000256" key="7">
    <source>
        <dbReference type="ARBA" id="ARBA00022958"/>
    </source>
</evidence>
<evidence type="ECO:0000256" key="1">
    <source>
        <dbReference type="ARBA" id="ARBA00011043"/>
    </source>
</evidence>
<dbReference type="InterPro" id="IPR006073">
    <property type="entry name" value="GTP-bd"/>
</dbReference>
<dbReference type="InterPro" id="IPR005225">
    <property type="entry name" value="Small_GTP-bd"/>
</dbReference>
<feature type="binding site" evidence="9">
    <location>
        <position position="255"/>
    </location>
    <ligand>
        <name>K(+)</name>
        <dbReference type="ChEBI" id="CHEBI:29103"/>
    </ligand>
</feature>
<evidence type="ECO:0000256" key="4">
    <source>
        <dbReference type="ARBA" id="ARBA00022741"/>
    </source>
</evidence>